<organism evidence="1 2">
    <name type="scientific">Acholeplasma oculi</name>
    <dbReference type="NCBI Taxonomy" id="35623"/>
    <lineage>
        <taxon>Bacteria</taxon>
        <taxon>Bacillati</taxon>
        <taxon>Mycoplasmatota</taxon>
        <taxon>Mollicutes</taxon>
        <taxon>Acholeplasmatales</taxon>
        <taxon>Acholeplasmataceae</taxon>
        <taxon>Acholeplasma</taxon>
    </lineage>
</organism>
<evidence type="ECO:0000313" key="2">
    <source>
        <dbReference type="Proteomes" id="UP000032434"/>
    </source>
</evidence>
<sequence>MVKYVLGNLWINIIYPNQDKKIRKLFRLECEAYDGKPIKFY</sequence>
<name>A0A061A890_9MOLU</name>
<dbReference type="KEGG" id="aoc:Aocu_00420"/>
<protein>
    <submittedName>
        <fullName evidence="1">Uncharacterized protein</fullName>
    </submittedName>
</protein>
<dbReference type="Proteomes" id="UP000032434">
    <property type="component" value="Chromosome 1"/>
</dbReference>
<dbReference type="AlphaFoldDB" id="A0A061A890"/>
<accession>A0A061A890</accession>
<dbReference type="InParanoid" id="A0A061A890"/>
<keyword evidence="2" id="KW-1185">Reference proteome</keyword>
<proteinExistence type="predicted"/>
<dbReference type="STRING" id="35623.Aocu_00420"/>
<evidence type="ECO:0000313" key="1">
    <source>
        <dbReference type="EMBL" id="CDR30115.1"/>
    </source>
</evidence>
<gene>
    <name evidence="1" type="ORF">Aocu_00420</name>
</gene>
<dbReference type="EMBL" id="LK028559">
    <property type="protein sequence ID" value="CDR30115.1"/>
    <property type="molecule type" value="Genomic_DNA"/>
</dbReference>
<reference evidence="2" key="1">
    <citation type="submission" date="2014-05" db="EMBL/GenBank/DDBJ databases">
        <authorList>
            <person name="Kube M."/>
        </authorList>
    </citation>
    <scope>NUCLEOTIDE SEQUENCE [LARGE SCALE GENOMIC DNA]</scope>
</reference>
<dbReference type="HOGENOM" id="CLU_3264145_0_0_14"/>